<name>A0A1G5K364_9GAMM</name>
<evidence type="ECO:0000313" key="2">
    <source>
        <dbReference type="Proteomes" id="UP000183031"/>
    </source>
</evidence>
<sequence length="130" mass="14260">MSHSSLTITAVLMGVLLVSGCQSTKTPQIKTASASTLQDEKVKRETQDLKQCQQNLNALGTLKTADYPTKKQVFDNLMSGASQYAGVRTQVNERTQETVDALYRYQVSYQCAEINQALLTELAKRGGAIK</sequence>
<proteinExistence type="predicted"/>
<accession>A0A1G5K364</accession>
<keyword evidence="2" id="KW-1185">Reference proteome</keyword>
<dbReference type="RefSeq" id="WP_033631438.1">
    <property type="nucleotide sequence ID" value="NZ_CBCSIN010000011.1"/>
</dbReference>
<dbReference type="EMBL" id="FMUT01000008">
    <property type="protein sequence ID" value="SCY94309.1"/>
    <property type="molecule type" value="Genomic_DNA"/>
</dbReference>
<dbReference type="Proteomes" id="UP000183031">
    <property type="component" value="Unassembled WGS sequence"/>
</dbReference>
<gene>
    <name evidence="1" type="ORF">SAMN02927935_03079</name>
</gene>
<protein>
    <recommendedName>
        <fullName evidence="3">Lipoprotein</fullName>
    </recommendedName>
</protein>
<evidence type="ECO:0000313" key="1">
    <source>
        <dbReference type="EMBL" id="SCY94309.1"/>
    </source>
</evidence>
<comment type="caution">
    <text evidence="1">The sequence shown here is derived from an EMBL/GenBank/DDBJ whole genome shotgun (WGS) entry which is preliminary data.</text>
</comment>
<organism evidence="1 2">
    <name type="scientific">Serratia nematodiphila</name>
    <dbReference type="NCBI Taxonomy" id="458197"/>
    <lineage>
        <taxon>Bacteria</taxon>
        <taxon>Pseudomonadati</taxon>
        <taxon>Pseudomonadota</taxon>
        <taxon>Gammaproteobacteria</taxon>
        <taxon>Enterobacterales</taxon>
        <taxon>Yersiniaceae</taxon>
        <taxon>Serratia</taxon>
    </lineage>
</organism>
<reference evidence="1 2" key="1">
    <citation type="submission" date="2016-10" db="EMBL/GenBank/DDBJ databases">
        <authorList>
            <person name="Varghese N."/>
            <person name="Submissions S."/>
        </authorList>
    </citation>
    <scope>NUCLEOTIDE SEQUENCE [LARGE SCALE GENOMIC DNA]</scope>
    <source>
        <strain evidence="1 2">CGMCC 1.6853</strain>
    </source>
</reference>
<evidence type="ECO:0008006" key="3">
    <source>
        <dbReference type="Google" id="ProtNLM"/>
    </source>
</evidence>